<feature type="repeat" description="WD" evidence="3">
    <location>
        <begin position="637"/>
        <end position="678"/>
    </location>
</feature>
<dbReference type="SMART" id="SM00320">
    <property type="entry name" value="WD40"/>
    <property type="match status" value="14"/>
</dbReference>
<feature type="repeat" description="WD" evidence="3">
    <location>
        <begin position="679"/>
        <end position="720"/>
    </location>
</feature>
<dbReference type="GO" id="GO:0043531">
    <property type="term" value="F:ADP binding"/>
    <property type="evidence" value="ECO:0007669"/>
    <property type="project" value="InterPro"/>
</dbReference>
<dbReference type="RefSeq" id="WP_015193033.1">
    <property type="nucleotide sequence ID" value="NC_019748.1"/>
</dbReference>
<keyword evidence="1 3" id="KW-0853">WD repeat</keyword>
<keyword evidence="5" id="KW-0808">Transferase</keyword>
<dbReference type="Gene3D" id="2.130.10.10">
    <property type="entry name" value="YVTN repeat-like/Quinoprotein amine dehydrogenase"/>
    <property type="match status" value="6"/>
</dbReference>
<dbReference type="InterPro" id="IPR027417">
    <property type="entry name" value="P-loop_NTPase"/>
</dbReference>
<feature type="repeat" description="WD" evidence="3">
    <location>
        <begin position="1110"/>
        <end position="1151"/>
    </location>
</feature>
<accession>K9XUL7</accession>
<keyword evidence="6" id="KW-1185">Reference proteome</keyword>
<dbReference type="InterPro" id="IPR019775">
    <property type="entry name" value="WD40_repeat_CS"/>
</dbReference>
<keyword evidence="2" id="KW-0677">Repeat</keyword>
<feature type="repeat" description="WD" evidence="3">
    <location>
        <begin position="847"/>
        <end position="888"/>
    </location>
</feature>
<dbReference type="InterPro" id="IPR036322">
    <property type="entry name" value="WD40_repeat_dom_sf"/>
</dbReference>
<dbReference type="SUPFAM" id="SSF50978">
    <property type="entry name" value="WD40 repeat-like"/>
    <property type="match status" value="2"/>
</dbReference>
<dbReference type="HOGENOM" id="CLU_005071_2_0_3"/>
<feature type="repeat" description="WD" evidence="3">
    <location>
        <begin position="889"/>
        <end position="933"/>
    </location>
</feature>
<dbReference type="OrthoDB" id="567898at2"/>
<dbReference type="eggNOG" id="COG2319">
    <property type="taxonomic scope" value="Bacteria"/>
</dbReference>
<dbReference type="SUPFAM" id="SSF52540">
    <property type="entry name" value="P-loop containing nucleoside triphosphate hydrolases"/>
    <property type="match status" value="1"/>
</dbReference>
<dbReference type="InterPro" id="IPR020472">
    <property type="entry name" value="WD40_PAC1"/>
</dbReference>
<proteinExistence type="predicted"/>
<feature type="domain" description="NB-ARC" evidence="4">
    <location>
        <begin position="112"/>
        <end position="214"/>
    </location>
</feature>
<dbReference type="STRING" id="111780.Sta7437_1804"/>
<dbReference type="PRINTS" id="PR00364">
    <property type="entry name" value="DISEASERSIST"/>
</dbReference>
<dbReference type="EC" id="2.7.11.7" evidence="5"/>
<feature type="repeat" description="WD" evidence="3">
    <location>
        <begin position="721"/>
        <end position="762"/>
    </location>
</feature>
<feature type="repeat" description="WD" evidence="3">
    <location>
        <begin position="763"/>
        <end position="804"/>
    </location>
</feature>
<dbReference type="PROSITE" id="PS00678">
    <property type="entry name" value="WD_REPEATS_1"/>
    <property type="match status" value="10"/>
</dbReference>
<dbReference type="InterPro" id="IPR015943">
    <property type="entry name" value="WD40/YVTN_repeat-like_dom_sf"/>
</dbReference>
<protein>
    <submittedName>
        <fullName evidence="5">WD-40 repeat-containing protein</fullName>
        <ecNumber evidence="5">2.7.11.7</ecNumber>
    </submittedName>
</protein>
<evidence type="ECO:0000256" key="2">
    <source>
        <dbReference type="ARBA" id="ARBA00022737"/>
    </source>
</evidence>
<dbReference type="PATRIC" id="fig|111780.3.peg.1884"/>
<feature type="repeat" description="WD" evidence="3">
    <location>
        <begin position="1078"/>
        <end position="1109"/>
    </location>
</feature>
<dbReference type="KEGG" id="scs:Sta7437_1804"/>
<dbReference type="EMBL" id="CP003653">
    <property type="protein sequence ID" value="AFZ35362.1"/>
    <property type="molecule type" value="Genomic_DNA"/>
</dbReference>
<evidence type="ECO:0000313" key="6">
    <source>
        <dbReference type="Proteomes" id="UP000010473"/>
    </source>
</evidence>
<feature type="repeat" description="WD" evidence="3">
    <location>
        <begin position="805"/>
        <end position="846"/>
    </location>
</feature>
<dbReference type="Gene3D" id="3.40.50.300">
    <property type="entry name" value="P-loop containing nucleotide triphosphate hydrolases"/>
    <property type="match status" value="1"/>
</dbReference>
<dbReference type="PRINTS" id="PR00320">
    <property type="entry name" value="GPROTEINBRPT"/>
</dbReference>
<dbReference type="CDD" id="cd00200">
    <property type="entry name" value="WD40"/>
    <property type="match status" value="2"/>
</dbReference>
<dbReference type="PROSITE" id="PS50294">
    <property type="entry name" value="WD_REPEATS_REGION"/>
    <property type="match status" value="12"/>
</dbReference>
<dbReference type="AlphaFoldDB" id="K9XUL7"/>
<evidence type="ECO:0000256" key="3">
    <source>
        <dbReference type="PROSITE-ProRule" id="PRU00221"/>
    </source>
</evidence>
<dbReference type="PANTHER" id="PTHR19848">
    <property type="entry name" value="WD40 REPEAT PROTEIN"/>
    <property type="match status" value="1"/>
</dbReference>
<feature type="repeat" description="WD" evidence="3">
    <location>
        <begin position="1025"/>
        <end position="1066"/>
    </location>
</feature>
<evidence type="ECO:0000256" key="1">
    <source>
        <dbReference type="ARBA" id="ARBA00022574"/>
    </source>
</evidence>
<gene>
    <name evidence="5" type="ordered locus">Sta7437_1804</name>
</gene>
<dbReference type="GO" id="GO:0016905">
    <property type="term" value="F:myosin heavy chain kinase activity"/>
    <property type="evidence" value="ECO:0007669"/>
    <property type="project" value="UniProtKB-EC"/>
</dbReference>
<organism evidence="5 6">
    <name type="scientific">Stanieria cyanosphaera (strain ATCC 29371 / PCC 7437)</name>
    <dbReference type="NCBI Taxonomy" id="111780"/>
    <lineage>
        <taxon>Bacteria</taxon>
        <taxon>Bacillati</taxon>
        <taxon>Cyanobacteriota</taxon>
        <taxon>Cyanophyceae</taxon>
        <taxon>Pleurocapsales</taxon>
        <taxon>Dermocarpellaceae</taxon>
        <taxon>Stanieria</taxon>
    </lineage>
</organism>
<dbReference type="Pfam" id="PF25173">
    <property type="entry name" value="Beta-prop_WDR3_1st"/>
    <property type="match status" value="1"/>
</dbReference>
<evidence type="ECO:0000313" key="5">
    <source>
        <dbReference type="EMBL" id="AFZ35362.1"/>
    </source>
</evidence>
<dbReference type="InterPro" id="IPR001680">
    <property type="entry name" value="WD40_rpt"/>
</dbReference>
<dbReference type="Pfam" id="PF00400">
    <property type="entry name" value="WD40"/>
    <property type="match status" value="9"/>
</dbReference>
<dbReference type="InterPro" id="IPR002182">
    <property type="entry name" value="NB-ARC"/>
</dbReference>
<dbReference type="eggNOG" id="COG2909">
    <property type="taxonomic scope" value="Bacteria"/>
</dbReference>
<sequence length="1190" mass="133133">MTKLKQKRNRGVILTPEGLSKLQEARVQLEYQENFGDRYTYEKISELTYLDLNTIKKILVGKEGVDKRSLEKCFLAFKLKLTEGDFTKPNLNKRQDWNEAVSVEHFFGRTSELATLENWLLKDRCRLIAIIGMGGIGKTTLSIKCAEQIEGKFDCVVWKSLRDAPPVEEILANLIEFISEGQETKVNLPERVGERITRLIDYFRSLRCLVLLDNAESVMDSGNRVGKYRYGYEGYGELFRRVAETNHLSCLMLTTREKPKEVAILAGEKLTVRSLQLKGLSKAEGQEIIKVKGLSGSELELNLLSDRYAGNPLALKVVATTIQDLFDGNIAQFLSQENTVFGDVRDILDQQFERLSDLEKKILYWLAIAREPVSLAQLQEDFVLQVSPIKLLEAFESLWRRSLIEKNTAGFTQQPVVMEYVTSRLIEGVCEEIVINKPRLMLDHALIKATAKDYIRENQIRLILQPIIHELLAVFRNKGDIETQLTEILVTLRGKSSLEQGYTAGNIINLFCQMETDLTGYDFSLLCVWQADLRQARLHQVNFQSADLSKSVFAENFGGIWSVAFSPDGQYLAAGDTKGDIILRRITDGQPILSFKGHHSWVVSLAFSPDGNTLASGSCDCTAKLWDVNTGECLHTLDEHEQEVWSVAFGPDGTILASGCDDHQTRLWSVSTGKCLKVFQGHLGEVLSVAFSLDGQMLISGSHDNTIKLWDINTQKCKQVFQGHEDGVRSVSLSPDGQMLASSSNDRTVRLWDLNTGECLKIFRGHANAVFAVTFCPQGNLLASSSIGQKVRLWNIETGECLKVFRGHSNVVNSVTFNPQGNILASGSYDQTVKLWDINTYQCFKTWQGYSNQALSVTFSLDGQTLVSGGHDQRIRLWDINTGKVVKTLHDHTNWVFSVAFSPLGKNKEILASGSADKTVKLWDLSTGKVIKTLYGHEAAIRSIAFSPFTSKKGSEGWLLASGSEDRTIRLWDVNNGQILKTLRGHQAEIWSIAFNLDGQILASASFDKTVKLWDIYTGECLTTLNGHESWVWSIAFSPDNKSLATTSADQTIRFWNVASGECQRIWRRDEIGNSQLVAFSPNGQIIASCNQDHKIRLWQLNTEKCFKALAGHTALINSIAFSPDGHTLVSSSEDETIKLWDLKSGECLKTLKSKNPYEEMNIQGVTGLSKLAIETLKILGATNSEFEIT</sequence>
<dbReference type="Proteomes" id="UP000010473">
    <property type="component" value="Chromosome"/>
</dbReference>
<feature type="repeat" description="WD" evidence="3">
    <location>
        <begin position="595"/>
        <end position="636"/>
    </location>
</feature>
<dbReference type="PANTHER" id="PTHR19848:SF8">
    <property type="entry name" value="F-BOX AND WD REPEAT DOMAIN CONTAINING 7"/>
    <property type="match status" value="1"/>
</dbReference>
<dbReference type="Pfam" id="PF00931">
    <property type="entry name" value="NB-ARC"/>
    <property type="match status" value="1"/>
</dbReference>
<reference evidence="6" key="1">
    <citation type="journal article" date="2013" name="Proc. Natl. Acad. Sci. U.S.A.">
        <title>Improving the coverage of the cyanobacterial phylum using diversity-driven genome sequencing.</title>
        <authorList>
            <person name="Shih P.M."/>
            <person name="Wu D."/>
            <person name="Latifi A."/>
            <person name="Axen S.D."/>
            <person name="Fewer D.P."/>
            <person name="Talla E."/>
            <person name="Calteau A."/>
            <person name="Cai F."/>
            <person name="Tandeau de Marsac N."/>
            <person name="Rippka R."/>
            <person name="Herdman M."/>
            <person name="Sivonen K."/>
            <person name="Coursin T."/>
            <person name="Laurent T."/>
            <person name="Goodwin L."/>
            <person name="Nolan M."/>
            <person name="Davenport K.W."/>
            <person name="Han C.S."/>
            <person name="Rubin E.M."/>
            <person name="Eisen J.A."/>
            <person name="Woyke T."/>
            <person name="Gugger M."/>
            <person name="Kerfeld C.A."/>
        </authorList>
    </citation>
    <scope>NUCLEOTIDE SEQUENCE [LARGE SCALE GENOMIC DNA]</scope>
    <source>
        <strain evidence="6">ATCC 29371 / PCC 7437</strain>
    </source>
</reference>
<feature type="repeat" description="WD" evidence="3">
    <location>
        <begin position="983"/>
        <end position="1024"/>
    </location>
</feature>
<evidence type="ECO:0000259" key="4">
    <source>
        <dbReference type="Pfam" id="PF00931"/>
    </source>
</evidence>
<dbReference type="PROSITE" id="PS50082">
    <property type="entry name" value="WD_REPEATS_2"/>
    <property type="match status" value="13"/>
</dbReference>
<feature type="repeat" description="WD" evidence="3">
    <location>
        <begin position="934"/>
        <end position="982"/>
    </location>
</feature>
<name>K9XUL7_STAC7</name>